<dbReference type="PROSITE" id="PS01124">
    <property type="entry name" value="HTH_ARAC_FAMILY_2"/>
    <property type="match status" value="1"/>
</dbReference>
<accession>A0ABW9YZP9</accession>
<organism evidence="5 6">
    <name type="scientific">Microvirga arsenatis</name>
    <dbReference type="NCBI Taxonomy" id="2692265"/>
    <lineage>
        <taxon>Bacteria</taxon>
        <taxon>Pseudomonadati</taxon>
        <taxon>Pseudomonadota</taxon>
        <taxon>Alphaproteobacteria</taxon>
        <taxon>Hyphomicrobiales</taxon>
        <taxon>Methylobacteriaceae</taxon>
        <taxon>Microvirga</taxon>
    </lineage>
</organism>
<evidence type="ECO:0000256" key="3">
    <source>
        <dbReference type="ARBA" id="ARBA00023163"/>
    </source>
</evidence>
<name>A0ABW9YZP9_9HYPH</name>
<keyword evidence="3" id="KW-0804">Transcription</keyword>
<dbReference type="InterPro" id="IPR009057">
    <property type="entry name" value="Homeodomain-like_sf"/>
</dbReference>
<dbReference type="EMBL" id="JAAAXJ010000008">
    <property type="protein sequence ID" value="NBJ25884.1"/>
    <property type="molecule type" value="Genomic_DNA"/>
</dbReference>
<dbReference type="RefSeq" id="WP_161724099.1">
    <property type="nucleotide sequence ID" value="NZ_JAAAXI010000011.1"/>
</dbReference>
<dbReference type="Gene3D" id="1.10.10.60">
    <property type="entry name" value="Homeodomain-like"/>
    <property type="match status" value="1"/>
</dbReference>
<evidence type="ECO:0000256" key="2">
    <source>
        <dbReference type="ARBA" id="ARBA00023125"/>
    </source>
</evidence>
<keyword evidence="2" id="KW-0238">DNA-binding</keyword>
<feature type="domain" description="HTH araC/xylS-type" evidence="4">
    <location>
        <begin position="215"/>
        <end position="316"/>
    </location>
</feature>
<dbReference type="Pfam" id="PF14525">
    <property type="entry name" value="AraC_binding_2"/>
    <property type="match status" value="1"/>
</dbReference>
<keyword evidence="6" id="KW-1185">Reference proteome</keyword>
<keyword evidence="1" id="KW-0805">Transcription regulation</keyword>
<evidence type="ECO:0000313" key="5">
    <source>
        <dbReference type="EMBL" id="NBJ25884.1"/>
    </source>
</evidence>
<dbReference type="InterPro" id="IPR050204">
    <property type="entry name" value="AraC_XylS_family_regulators"/>
</dbReference>
<dbReference type="Pfam" id="PF12833">
    <property type="entry name" value="HTH_18"/>
    <property type="match status" value="1"/>
</dbReference>
<proteinExistence type="predicted"/>
<dbReference type="InterPro" id="IPR018060">
    <property type="entry name" value="HTH_AraC"/>
</dbReference>
<dbReference type="PANTHER" id="PTHR46796:SF12">
    <property type="entry name" value="HTH-TYPE DNA-BINDING TRANSCRIPTIONAL ACTIVATOR EUTR"/>
    <property type="match status" value="1"/>
</dbReference>
<protein>
    <submittedName>
        <fullName evidence="5">Helix-turn-helix domain-containing protein</fullName>
    </submittedName>
</protein>
<dbReference type="SMART" id="SM00342">
    <property type="entry name" value="HTH_ARAC"/>
    <property type="match status" value="1"/>
</dbReference>
<dbReference type="Proteomes" id="UP000818323">
    <property type="component" value="Unassembled WGS sequence"/>
</dbReference>
<evidence type="ECO:0000313" key="6">
    <source>
        <dbReference type="Proteomes" id="UP000818323"/>
    </source>
</evidence>
<reference evidence="5 6" key="1">
    <citation type="submission" date="2020-01" db="EMBL/GenBank/DDBJ databases">
        <title>Microvirga sp. nov., an arsenate reduction bacterium isolated from Tibet hotspring sediments.</title>
        <authorList>
            <person name="Yuan C.-G."/>
        </authorList>
    </citation>
    <scope>NUCLEOTIDE SEQUENCE [LARGE SCALE GENOMIC DNA]</scope>
    <source>
        <strain evidence="5 6">SYSU G3D203</strain>
    </source>
</reference>
<dbReference type="InterPro" id="IPR035418">
    <property type="entry name" value="AraC-bd_2"/>
</dbReference>
<dbReference type="PANTHER" id="PTHR46796">
    <property type="entry name" value="HTH-TYPE TRANSCRIPTIONAL ACTIVATOR RHAS-RELATED"/>
    <property type="match status" value="1"/>
</dbReference>
<dbReference type="SUPFAM" id="SSF46689">
    <property type="entry name" value="Homeodomain-like"/>
    <property type="match status" value="2"/>
</dbReference>
<gene>
    <name evidence="5" type="ORF">GR303_16120</name>
</gene>
<sequence length="320" mass="35399">MTTRSLDQIEDMCNRVVTPHTLHSSGRNTAVDCKLNVHGSRDFGLFHIGYGASLAVQVPAIDDDDRLAILLAPSGAGQVKVERQESTLTGSRGAVLAFGPEIWLDYDEDCETLALLFSRRKISEHLARILGREIAQPVAFQMELSLDTPSGSSFQRLIQYAAEELRQPHSLTRQLPAVRQQLEQLVISTLLLSQPHTFSSLLLQPQSAAAPFYVKKAEAYIEAHFAEALSLADIAAHAGVSVRSLQNGFQNFRKMTPMAFLRSVRLQRCRQALLRADPAVSTVTQIAMSCGFSHLGEFAAHYGRMFGETPKQTLFRTSYL</sequence>
<evidence type="ECO:0000256" key="1">
    <source>
        <dbReference type="ARBA" id="ARBA00023015"/>
    </source>
</evidence>
<comment type="caution">
    <text evidence="5">The sequence shown here is derived from an EMBL/GenBank/DDBJ whole genome shotgun (WGS) entry which is preliminary data.</text>
</comment>
<evidence type="ECO:0000259" key="4">
    <source>
        <dbReference type="PROSITE" id="PS01124"/>
    </source>
</evidence>